<organism evidence="3 4">
    <name type="scientific">Porites lobata</name>
    <dbReference type="NCBI Taxonomy" id="104759"/>
    <lineage>
        <taxon>Eukaryota</taxon>
        <taxon>Metazoa</taxon>
        <taxon>Cnidaria</taxon>
        <taxon>Anthozoa</taxon>
        <taxon>Hexacorallia</taxon>
        <taxon>Scleractinia</taxon>
        <taxon>Fungiina</taxon>
        <taxon>Poritidae</taxon>
        <taxon>Porites</taxon>
    </lineage>
</organism>
<protein>
    <recommendedName>
        <fullName evidence="2">CUE domain-containing protein</fullName>
    </recommendedName>
</protein>
<dbReference type="CDD" id="cd14279">
    <property type="entry name" value="CUE"/>
    <property type="match status" value="1"/>
</dbReference>
<feature type="domain" description="CUE" evidence="2">
    <location>
        <begin position="273"/>
        <end position="316"/>
    </location>
</feature>
<dbReference type="PROSITE" id="PS51140">
    <property type="entry name" value="CUE"/>
    <property type="match status" value="1"/>
</dbReference>
<name>A0ABN8PS99_9CNID</name>
<dbReference type="Proteomes" id="UP001159405">
    <property type="component" value="Unassembled WGS sequence"/>
</dbReference>
<evidence type="ECO:0000313" key="3">
    <source>
        <dbReference type="EMBL" id="CAH3149319.1"/>
    </source>
</evidence>
<proteinExistence type="predicted"/>
<keyword evidence="4" id="KW-1185">Reference proteome</keyword>
<sequence>MSDQLNEVRSALLKVADRLSALQKASPQGNSEASTSTSVVAEQRRLFGYSSSGPNRTSKKGKGTKAKKESTCTLKVVCLSSKNAQSPPSSVRERTYLSNIGLGDSSITFPAQEHVYSKILENFPALSKAGGFEICLFQRGGGEDAGFHVINPPHVATRLKQLAGQAKIYIRPIQRDIDPAPEEVIALPIGVPSLQLEIADPDIHVPKVDCFVCGQVIRMDEITQHQESHSPASNGVPAAKKQKTLDSMACSTNNLPTQDLTASVSSQCSSLEPVKPGLQQLKEICPDASDLEIQGALDASNGNVNDAVGRLLGLSSLPDTIFDDQDDVNDDESDLTPVLGVELNESEKCPETALQLFKTSVIQDAPFKQRISVCRVDGVMELRKEIMGIYKNPNTNFKVTPKSDLRKKKEWAVVL</sequence>
<reference evidence="3 4" key="1">
    <citation type="submission" date="2022-05" db="EMBL/GenBank/DDBJ databases">
        <authorList>
            <consortium name="Genoscope - CEA"/>
            <person name="William W."/>
        </authorList>
    </citation>
    <scope>NUCLEOTIDE SEQUENCE [LARGE SCALE GENOMIC DNA]</scope>
</reference>
<dbReference type="EMBL" id="CALNXK010000086">
    <property type="protein sequence ID" value="CAH3149319.1"/>
    <property type="molecule type" value="Genomic_DNA"/>
</dbReference>
<gene>
    <name evidence="3" type="ORF">PLOB_00047071</name>
</gene>
<evidence type="ECO:0000313" key="4">
    <source>
        <dbReference type="Proteomes" id="UP001159405"/>
    </source>
</evidence>
<feature type="region of interest" description="Disordered" evidence="1">
    <location>
        <begin position="48"/>
        <end position="67"/>
    </location>
</feature>
<accession>A0ABN8PS99</accession>
<comment type="caution">
    <text evidence="3">The sequence shown here is derived from an EMBL/GenBank/DDBJ whole genome shotgun (WGS) entry which is preliminary data.</text>
</comment>
<evidence type="ECO:0000256" key="1">
    <source>
        <dbReference type="SAM" id="MobiDB-lite"/>
    </source>
</evidence>
<evidence type="ECO:0000259" key="2">
    <source>
        <dbReference type="PROSITE" id="PS51140"/>
    </source>
</evidence>
<dbReference type="InterPro" id="IPR003892">
    <property type="entry name" value="CUE"/>
</dbReference>